<evidence type="ECO:0000313" key="3">
    <source>
        <dbReference type="Proteomes" id="UP000580861"/>
    </source>
</evidence>
<protein>
    <recommendedName>
        <fullName evidence="1">Suppressor of fused-like domain-containing protein</fullName>
    </recommendedName>
</protein>
<reference evidence="2 3" key="1">
    <citation type="submission" date="2020-08" db="EMBL/GenBank/DDBJ databases">
        <title>Sequencing the genomes of 1000 actinobacteria strains.</title>
        <authorList>
            <person name="Klenk H.-P."/>
        </authorList>
    </citation>
    <scope>NUCLEOTIDE SEQUENCE [LARGE SCALE GENOMIC DNA]</scope>
    <source>
        <strain evidence="2 3">DSM 45272</strain>
    </source>
</reference>
<feature type="domain" description="Suppressor of fused-like" evidence="1">
    <location>
        <begin position="32"/>
        <end position="172"/>
    </location>
</feature>
<accession>A0A841BE63</accession>
<dbReference type="EMBL" id="JACHMX010000001">
    <property type="protein sequence ID" value="MBB5858296.1"/>
    <property type="molecule type" value="Genomic_DNA"/>
</dbReference>
<gene>
    <name evidence="2" type="ORF">HDA45_008383</name>
</gene>
<comment type="caution">
    <text evidence="2">The sequence shown here is derived from an EMBL/GenBank/DDBJ whole genome shotgun (WGS) entry which is preliminary data.</text>
</comment>
<sequence length="176" mass="18825">MTDQALADHLTRYLGGGVLENEIGDVEIWRHERPEYVSFATHGLSSQPIAAVYPQELVCSVQAGQDGAALFLVQAALGIVQESGHGVVNGQVIRNEQPLLARTAITGMLVGGHPYLEDFDVVFGADREVLAELMTLIPLTSDEVARSTANDGVAALLDHLENTNPPLLDVMRPSTG</sequence>
<evidence type="ECO:0000259" key="1">
    <source>
        <dbReference type="Pfam" id="PF05076"/>
    </source>
</evidence>
<name>A0A841BE63_9PSEU</name>
<dbReference type="InterPro" id="IPR020941">
    <property type="entry name" value="SUFU-like_domain"/>
</dbReference>
<dbReference type="Pfam" id="PF05076">
    <property type="entry name" value="SUFU"/>
    <property type="match status" value="1"/>
</dbReference>
<evidence type="ECO:0000313" key="2">
    <source>
        <dbReference type="EMBL" id="MBB5858296.1"/>
    </source>
</evidence>
<dbReference type="Proteomes" id="UP000580861">
    <property type="component" value="Unassembled WGS sequence"/>
</dbReference>
<dbReference type="RefSeq" id="WP_184905086.1">
    <property type="nucleotide sequence ID" value="NZ_JACHMX010000001.1"/>
</dbReference>
<organism evidence="2 3">
    <name type="scientific">Amycolatopsis umgeniensis</name>
    <dbReference type="NCBI Taxonomy" id="336628"/>
    <lineage>
        <taxon>Bacteria</taxon>
        <taxon>Bacillati</taxon>
        <taxon>Actinomycetota</taxon>
        <taxon>Actinomycetes</taxon>
        <taxon>Pseudonocardiales</taxon>
        <taxon>Pseudonocardiaceae</taxon>
        <taxon>Amycolatopsis</taxon>
    </lineage>
</organism>
<dbReference type="AlphaFoldDB" id="A0A841BE63"/>
<proteinExistence type="predicted"/>
<keyword evidence="3" id="KW-1185">Reference proteome</keyword>